<name>A0ABP5FYR7_9ACTN</name>
<evidence type="ECO:0000313" key="3">
    <source>
        <dbReference type="Proteomes" id="UP001500751"/>
    </source>
</evidence>
<dbReference type="EMBL" id="BAAAQN010000022">
    <property type="protein sequence ID" value="GAA2035455.1"/>
    <property type="molecule type" value="Genomic_DNA"/>
</dbReference>
<organism evidence="2 3">
    <name type="scientific">Catenulispora yoronensis</name>
    <dbReference type="NCBI Taxonomy" id="450799"/>
    <lineage>
        <taxon>Bacteria</taxon>
        <taxon>Bacillati</taxon>
        <taxon>Actinomycetota</taxon>
        <taxon>Actinomycetes</taxon>
        <taxon>Catenulisporales</taxon>
        <taxon>Catenulisporaceae</taxon>
        <taxon>Catenulispora</taxon>
    </lineage>
</organism>
<evidence type="ECO:0008006" key="4">
    <source>
        <dbReference type="Google" id="ProtNLM"/>
    </source>
</evidence>
<sequence length="116" mass="12326">MSSGADPHPHKAAPASTAKRSAGAAPPSKEGNSIVARKPAAVTREHKTSPEKTTPDALLGMAQVLWALGDGVRPLPRSTFDRWKAVGKAPKVLKLPNGQIRVRQSELEKFLVACEV</sequence>
<feature type="region of interest" description="Disordered" evidence="1">
    <location>
        <begin position="1"/>
        <end position="56"/>
    </location>
</feature>
<gene>
    <name evidence="2" type="ORF">GCM10009839_40210</name>
</gene>
<dbReference type="RefSeq" id="WP_344667170.1">
    <property type="nucleotide sequence ID" value="NZ_BAAAQN010000022.1"/>
</dbReference>
<feature type="compositionally biased region" description="Basic and acidic residues" evidence="1">
    <location>
        <begin position="43"/>
        <end position="54"/>
    </location>
</feature>
<evidence type="ECO:0000313" key="2">
    <source>
        <dbReference type="EMBL" id="GAA2035455.1"/>
    </source>
</evidence>
<protein>
    <recommendedName>
        <fullName evidence="4">DNA-binding protein</fullName>
    </recommendedName>
</protein>
<keyword evidence="3" id="KW-1185">Reference proteome</keyword>
<reference evidence="3" key="1">
    <citation type="journal article" date="2019" name="Int. J. Syst. Evol. Microbiol.">
        <title>The Global Catalogue of Microorganisms (GCM) 10K type strain sequencing project: providing services to taxonomists for standard genome sequencing and annotation.</title>
        <authorList>
            <consortium name="The Broad Institute Genomics Platform"/>
            <consortium name="The Broad Institute Genome Sequencing Center for Infectious Disease"/>
            <person name="Wu L."/>
            <person name="Ma J."/>
        </authorList>
    </citation>
    <scope>NUCLEOTIDE SEQUENCE [LARGE SCALE GENOMIC DNA]</scope>
    <source>
        <strain evidence="3">JCM 16014</strain>
    </source>
</reference>
<comment type="caution">
    <text evidence="2">The sequence shown here is derived from an EMBL/GenBank/DDBJ whole genome shotgun (WGS) entry which is preliminary data.</text>
</comment>
<dbReference type="Proteomes" id="UP001500751">
    <property type="component" value="Unassembled WGS sequence"/>
</dbReference>
<accession>A0ABP5FYR7</accession>
<evidence type="ECO:0000256" key="1">
    <source>
        <dbReference type="SAM" id="MobiDB-lite"/>
    </source>
</evidence>
<proteinExistence type="predicted"/>